<evidence type="ECO:0000313" key="4">
    <source>
        <dbReference type="EMBL" id="KAF0296501.1"/>
    </source>
</evidence>
<comment type="similarity">
    <text evidence="1">Belongs to the EEIG family.</text>
</comment>
<dbReference type="AlphaFoldDB" id="A0A6A4W3S7"/>
<evidence type="ECO:0000256" key="2">
    <source>
        <dbReference type="SAM" id="MobiDB-lite"/>
    </source>
</evidence>
<dbReference type="PANTHER" id="PTHR21456:SF1">
    <property type="entry name" value="C2 NT-TYPE DOMAIN-CONTAINING PROTEIN"/>
    <property type="match status" value="1"/>
</dbReference>
<sequence>MNIMSKKKKYKFQVDLEVEELTAVPFVSAVLFCKVHLLDGGKFMDHSTREEVHDHMVKWNARMSFTAKMTAPCSTGVLDSCVCRVSVRKEAKGGRSYQKLGFADIDLAEFAGGVGQCRRYLLQGYDLRHRQDNSMLKVVLSTTLLSGDPCFRTLTPRSAHHLPGEAGDLASEASTPGEAGRAPPSDQARGDGAGIVTDLETTSEAGLPGHSRNSSSQSGYGSLASQPSHSRQSSGSELGHLRNASSGSAFSDYNSMERPATSERRKKEAAASCRFDATRVNPEDVINDLLQNTDLNSDHAEASSGLQLFVARDGSTTLS</sequence>
<dbReference type="Proteomes" id="UP000440578">
    <property type="component" value="Unassembled WGS sequence"/>
</dbReference>
<comment type="caution">
    <text evidence="4">The sequence shown here is derived from an EMBL/GenBank/DDBJ whole genome shotgun (WGS) entry which is preliminary data.</text>
</comment>
<accession>A0A6A4W3S7</accession>
<name>A0A6A4W3S7_AMPAM</name>
<evidence type="ECO:0000259" key="3">
    <source>
        <dbReference type="PROSITE" id="PS51840"/>
    </source>
</evidence>
<dbReference type="EMBL" id="VIIS01001555">
    <property type="protein sequence ID" value="KAF0296501.1"/>
    <property type="molecule type" value="Genomic_DNA"/>
</dbReference>
<reference evidence="4 5" key="1">
    <citation type="submission" date="2019-07" db="EMBL/GenBank/DDBJ databases">
        <title>Draft genome assembly of a fouling barnacle, Amphibalanus amphitrite (Darwin, 1854): The first reference genome for Thecostraca.</title>
        <authorList>
            <person name="Kim W."/>
        </authorList>
    </citation>
    <scope>NUCLEOTIDE SEQUENCE [LARGE SCALE GENOMIC DNA]</scope>
    <source>
        <strain evidence="4">SNU_AA5</strain>
        <tissue evidence="4">Soma without cirri and trophi</tissue>
    </source>
</reference>
<feature type="compositionally biased region" description="Low complexity" evidence="2">
    <location>
        <begin position="209"/>
        <end position="236"/>
    </location>
</feature>
<dbReference type="OrthoDB" id="3365224at2759"/>
<dbReference type="Pfam" id="PF10358">
    <property type="entry name" value="NT-C2"/>
    <property type="match status" value="1"/>
</dbReference>
<dbReference type="InterPro" id="IPR019448">
    <property type="entry name" value="NT-C2"/>
</dbReference>
<protein>
    <submittedName>
        <fullName evidence="4">Protein FAM102B</fullName>
    </submittedName>
</protein>
<feature type="compositionally biased region" description="Basic and acidic residues" evidence="2">
    <location>
        <begin position="260"/>
        <end position="269"/>
    </location>
</feature>
<proteinExistence type="inferred from homology"/>
<feature type="compositionally biased region" description="Polar residues" evidence="2">
    <location>
        <begin position="243"/>
        <end position="254"/>
    </location>
</feature>
<organism evidence="4 5">
    <name type="scientific">Amphibalanus amphitrite</name>
    <name type="common">Striped barnacle</name>
    <name type="synonym">Balanus amphitrite</name>
    <dbReference type="NCBI Taxonomy" id="1232801"/>
    <lineage>
        <taxon>Eukaryota</taxon>
        <taxon>Metazoa</taxon>
        <taxon>Ecdysozoa</taxon>
        <taxon>Arthropoda</taxon>
        <taxon>Crustacea</taxon>
        <taxon>Multicrustacea</taxon>
        <taxon>Cirripedia</taxon>
        <taxon>Thoracica</taxon>
        <taxon>Thoracicalcarea</taxon>
        <taxon>Balanomorpha</taxon>
        <taxon>Balanoidea</taxon>
        <taxon>Balanidae</taxon>
        <taxon>Amphibalaninae</taxon>
        <taxon>Amphibalanus</taxon>
    </lineage>
</organism>
<keyword evidence="5" id="KW-1185">Reference proteome</keyword>
<evidence type="ECO:0000313" key="5">
    <source>
        <dbReference type="Proteomes" id="UP000440578"/>
    </source>
</evidence>
<dbReference type="InterPro" id="IPR039931">
    <property type="entry name" value="EEIG1/2-like"/>
</dbReference>
<gene>
    <name evidence="4" type="primary">FAM102B</name>
    <name evidence="4" type="ORF">FJT64_006061</name>
</gene>
<dbReference type="PANTHER" id="PTHR21456">
    <property type="entry name" value="FAMILY WITH SEQUENCE SIMILARITY 102"/>
    <property type="match status" value="1"/>
</dbReference>
<evidence type="ECO:0000256" key="1">
    <source>
        <dbReference type="ARBA" id="ARBA00034780"/>
    </source>
</evidence>
<dbReference type="PROSITE" id="PS51840">
    <property type="entry name" value="C2_NT"/>
    <property type="match status" value="1"/>
</dbReference>
<feature type="region of interest" description="Disordered" evidence="2">
    <location>
        <begin position="156"/>
        <end position="272"/>
    </location>
</feature>
<feature type="domain" description="C2 NT-type" evidence="3">
    <location>
        <begin position="2"/>
        <end position="144"/>
    </location>
</feature>